<dbReference type="InterPro" id="IPR027417">
    <property type="entry name" value="P-loop_NTPase"/>
</dbReference>
<reference evidence="4 5" key="1">
    <citation type="submission" date="2016-05" db="EMBL/GenBank/DDBJ databases">
        <title>Nuclear genome of Blastocystis sp. subtype 1 NandII.</title>
        <authorList>
            <person name="Gentekaki E."/>
            <person name="Curtis B."/>
            <person name="Stairs C."/>
            <person name="Eme L."/>
            <person name="Herman E."/>
            <person name="Klimes V."/>
            <person name="Arias M.C."/>
            <person name="Elias M."/>
            <person name="Hilliou F."/>
            <person name="Klute M."/>
            <person name="Malik S.-B."/>
            <person name="Pightling A."/>
            <person name="Rachubinski R."/>
            <person name="Salas D."/>
            <person name="Schlacht A."/>
            <person name="Suga H."/>
            <person name="Archibald J."/>
            <person name="Ball S.G."/>
            <person name="Clark G."/>
            <person name="Dacks J."/>
            <person name="Van Der Giezen M."/>
            <person name="Tsaousis A."/>
            <person name="Roger A."/>
        </authorList>
    </citation>
    <scope>NUCLEOTIDE SEQUENCE [LARGE SCALE GENOMIC DNA]</scope>
    <source>
        <strain evidence="5">ATCC 50177 / NandII</strain>
    </source>
</reference>
<dbReference type="InterPro" id="IPR046357">
    <property type="entry name" value="PPIase_dom_sf"/>
</dbReference>
<feature type="domain" description="PpiC" evidence="3">
    <location>
        <begin position="38"/>
        <end position="131"/>
    </location>
</feature>
<dbReference type="Gene3D" id="3.10.50.40">
    <property type="match status" value="1"/>
</dbReference>
<dbReference type="Pfam" id="PF00639">
    <property type="entry name" value="Rotamase"/>
    <property type="match status" value="1"/>
</dbReference>
<dbReference type="GO" id="GO:0005739">
    <property type="term" value="C:mitochondrion"/>
    <property type="evidence" value="ECO:0007669"/>
    <property type="project" value="TreeGrafter"/>
</dbReference>
<evidence type="ECO:0000259" key="2">
    <source>
        <dbReference type="PROSITE" id="PS50020"/>
    </source>
</evidence>
<dbReference type="PROSITE" id="PS50020">
    <property type="entry name" value="WW_DOMAIN_2"/>
    <property type="match status" value="1"/>
</dbReference>
<feature type="domain" description="WW" evidence="2">
    <location>
        <begin position="1"/>
        <end position="36"/>
    </location>
</feature>
<evidence type="ECO:0000313" key="5">
    <source>
        <dbReference type="Proteomes" id="UP000078348"/>
    </source>
</evidence>
<dbReference type="SUPFAM" id="SSF52540">
    <property type="entry name" value="P-loop containing nucleoside triphosphate hydrolases"/>
    <property type="match status" value="1"/>
</dbReference>
<evidence type="ECO:0000259" key="3">
    <source>
        <dbReference type="PROSITE" id="PS50198"/>
    </source>
</evidence>
<dbReference type="PANTHER" id="PTHR46434:SF1">
    <property type="entry name" value="GENETIC INTERACTOR OF PROHIBITINS 3, MITOCHONDRIAL"/>
    <property type="match status" value="1"/>
</dbReference>
<dbReference type="PANTHER" id="PTHR46434">
    <property type="entry name" value="GENETIC INTERACTOR OF PROHIBITINS 3, MITOCHONDRIAL"/>
    <property type="match status" value="1"/>
</dbReference>
<proteinExistence type="predicted"/>
<dbReference type="Proteomes" id="UP000078348">
    <property type="component" value="Unassembled WGS sequence"/>
</dbReference>
<dbReference type="EMBL" id="LXWW01000264">
    <property type="protein sequence ID" value="OAO14290.1"/>
    <property type="molecule type" value="Genomic_DNA"/>
</dbReference>
<accession>A0A196SB63</accession>
<dbReference type="InterPro" id="IPR001202">
    <property type="entry name" value="WW_dom"/>
</dbReference>
<dbReference type="GO" id="GO:0080090">
    <property type="term" value="P:regulation of primary metabolic process"/>
    <property type="evidence" value="ECO:0007669"/>
    <property type="project" value="UniProtKB-ARBA"/>
</dbReference>
<dbReference type="InterPro" id="IPR050896">
    <property type="entry name" value="Mito_lipid_metab_GTPase"/>
</dbReference>
<dbReference type="GO" id="GO:0003755">
    <property type="term" value="F:peptidyl-prolyl cis-trans isomerase activity"/>
    <property type="evidence" value="ECO:0007669"/>
    <property type="project" value="UniProtKB-KW"/>
</dbReference>
<organism evidence="4 5">
    <name type="scientific">Blastocystis sp. subtype 1 (strain ATCC 50177 / NandII)</name>
    <dbReference type="NCBI Taxonomy" id="478820"/>
    <lineage>
        <taxon>Eukaryota</taxon>
        <taxon>Sar</taxon>
        <taxon>Stramenopiles</taxon>
        <taxon>Bigyra</taxon>
        <taxon>Opalozoa</taxon>
        <taxon>Opalinata</taxon>
        <taxon>Blastocystidae</taxon>
        <taxon>Blastocystis</taxon>
    </lineage>
</organism>
<gene>
    <name evidence="4" type="ORF">AV274_3994</name>
</gene>
<dbReference type="SUPFAM" id="SSF51045">
    <property type="entry name" value="WW domain"/>
    <property type="match status" value="1"/>
</dbReference>
<comment type="caution">
    <text evidence="4">The sequence shown here is derived from an EMBL/GenBank/DDBJ whole genome shotgun (WGS) entry which is preliminary data.</text>
</comment>
<dbReference type="Pfam" id="PF00397">
    <property type="entry name" value="WW"/>
    <property type="match status" value="1"/>
</dbReference>
<dbReference type="PROSITE" id="PS50198">
    <property type="entry name" value="PPIC_PPIASE_2"/>
    <property type="match status" value="1"/>
</dbReference>
<dbReference type="GO" id="GO:0060255">
    <property type="term" value="P:regulation of macromolecule metabolic process"/>
    <property type="evidence" value="ECO:0007669"/>
    <property type="project" value="UniProtKB-ARBA"/>
</dbReference>
<dbReference type="InterPro" id="IPR000297">
    <property type="entry name" value="PPIase_PpiC"/>
</dbReference>
<dbReference type="STRING" id="478820.A0A196SB63"/>
<evidence type="ECO:0000256" key="1">
    <source>
        <dbReference type="PROSITE-ProRule" id="PRU00278"/>
    </source>
</evidence>
<dbReference type="Gene3D" id="3.40.50.300">
    <property type="entry name" value="P-loop containing nucleotide triphosphate hydrolases"/>
    <property type="match status" value="1"/>
</dbReference>
<dbReference type="Gene3D" id="2.20.70.10">
    <property type="match status" value="1"/>
</dbReference>
<sequence length="566" mass="63815">MSLPSGWEKHESKTYPGAFYYFNTITGENTWTEPYEEPKQVRVLHILKKHRYSRRPSSWRSAEIRCTKEEAIDKLRAIRQQILASGVSQELFKQIAEKESDCSSAKHGGDLGFFSRGMMQKPFENCAFNLKLRFSGKVDKNIIATSVPKEIIEKIPFKKHSLILFVCDAIDLPGSIIPHLNELVRNKPMVVVVNKCDLLPTDFSEARAKRWVYSLLKSHHITNVRDIFFVSSLKNQGVDSVLDYINGSVFKHVYLIGMTNSGKSSFLNQCISRSNNRVTIQHLLSLTTEGVQLNKEAMIADDHFDVDYWDSTEDLPPRSPANSTTTNSAVANLTISPLPSTTMGVSAIKLHNARFLLYDTPGICPSAYRVRLLSTMLMEEKKSMRVLFPRKKLVPTVFSLHPEHSLLIGALAQIDYSAVNNTNPLIGYFYSALPLHLCKTTRSTSLLLTHAGELFTPPFSREQYLTSGGIVYQSEFELKHVLDAPSEIKNTLKPASPSALKYTAFLDVSLGGFGWISFFTQGGDNTNKKYNQLLAGKLTLNAIKGFELYPRPPLFTSIPEERKRYK</sequence>
<evidence type="ECO:0000313" key="4">
    <source>
        <dbReference type="EMBL" id="OAO14290.1"/>
    </source>
</evidence>
<dbReference type="AlphaFoldDB" id="A0A196SB63"/>
<dbReference type="SMART" id="SM00456">
    <property type="entry name" value="WW"/>
    <property type="match status" value="1"/>
</dbReference>
<dbReference type="OrthoDB" id="2530521at2759"/>
<keyword evidence="5" id="KW-1185">Reference proteome</keyword>
<protein>
    <submittedName>
        <fullName evidence="4">Peptidyl-prolyl cis-trans isomerase pin1-like protein</fullName>
    </submittedName>
</protein>
<dbReference type="SUPFAM" id="SSF54534">
    <property type="entry name" value="FKBP-like"/>
    <property type="match status" value="1"/>
</dbReference>
<dbReference type="InterPro" id="IPR036020">
    <property type="entry name" value="WW_dom_sf"/>
</dbReference>
<dbReference type="CDD" id="cd00201">
    <property type="entry name" value="WW"/>
    <property type="match status" value="1"/>
</dbReference>
<keyword evidence="1 4" id="KW-0413">Isomerase</keyword>
<name>A0A196SB63_BLAHN</name>
<keyword evidence="1" id="KW-0697">Rotamase</keyword>